<dbReference type="RefSeq" id="XP_035323018.1">
    <property type="nucleotide sequence ID" value="XM_035467006.1"/>
</dbReference>
<accession>A0A9P5D5A8</accession>
<feature type="compositionally biased region" description="Acidic residues" evidence="1">
    <location>
        <begin position="288"/>
        <end position="301"/>
    </location>
</feature>
<feature type="region of interest" description="Disordered" evidence="1">
    <location>
        <begin position="241"/>
        <end position="386"/>
    </location>
</feature>
<evidence type="ECO:0000313" key="3">
    <source>
        <dbReference type="Proteomes" id="UP000749293"/>
    </source>
</evidence>
<gene>
    <name evidence="2" type="ORF">GMORB2_5032</name>
</gene>
<feature type="compositionally biased region" description="Acidic residues" evidence="1">
    <location>
        <begin position="251"/>
        <end position="260"/>
    </location>
</feature>
<feature type="compositionally biased region" description="Polar residues" evidence="1">
    <location>
        <begin position="44"/>
        <end position="54"/>
    </location>
</feature>
<proteinExistence type="predicted"/>
<feature type="compositionally biased region" description="Polar residues" evidence="1">
    <location>
        <begin position="64"/>
        <end position="97"/>
    </location>
</feature>
<feature type="compositionally biased region" description="Basic and acidic residues" evidence="1">
    <location>
        <begin position="261"/>
        <end position="272"/>
    </location>
</feature>
<feature type="compositionally biased region" description="Basic and acidic residues" evidence="1">
    <location>
        <begin position="369"/>
        <end position="386"/>
    </location>
</feature>
<evidence type="ECO:0000313" key="2">
    <source>
        <dbReference type="EMBL" id="KAF4124366.1"/>
    </source>
</evidence>
<evidence type="ECO:0000256" key="1">
    <source>
        <dbReference type="SAM" id="MobiDB-lite"/>
    </source>
</evidence>
<dbReference type="EMBL" id="JAANYQ010000004">
    <property type="protein sequence ID" value="KAF4124366.1"/>
    <property type="molecule type" value="Genomic_DNA"/>
</dbReference>
<protein>
    <submittedName>
        <fullName evidence="2">Uncharacterized protein</fullName>
    </submittedName>
</protein>
<dbReference type="Proteomes" id="UP000749293">
    <property type="component" value="Unassembled WGS sequence"/>
</dbReference>
<feature type="region of interest" description="Disordered" evidence="1">
    <location>
        <begin position="1"/>
        <end position="158"/>
    </location>
</feature>
<reference evidence="2" key="1">
    <citation type="submission" date="2020-03" db="EMBL/GenBank/DDBJ databases">
        <title>Site-based positive gene gene selection in Geosmithia morbida across the United States reveals a broad range of putative effectors and factors for local host and environmental adapation.</title>
        <authorList>
            <person name="Onufrak A."/>
            <person name="Murdoch R.W."/>
            <person name="Gazis R."/>
            <person name="Huff M."/>
            <person name="Staton M."/>
            <person name="Klingeman W."/>
            <person name="Hadziabdic D."/>
        </authorList>
    </citation>
    <scope>NUCLEOTIDE SEQUENCE</scope>
    <source>
        <strain evidence="2">1262</strain>
    </source>
</reference>
<dbReference type="OrthoDB" id="5398515at2759"/>
<organism evidence="2 3">
    <name type="scientific">Geosmithia morbida</name>
    <dbReference type="NCBI Taxonomy" id="1094350"/>
    <lineage>
        <taxon>Eukaryota</taxon>
        <taxon>Fungi</taxon>
        <taxon>Dikarya</taxon>
        <taxon>Ascomycota</taxon>
        <taxon>Pezizomycotina</taxon>
        <taxon>Sordariomycetes</taxon>
        <taxon>Hypocreomycetidae</taxon>
        <taxon>Hypocreales</taxon>
        <taxon>Bionectriaceae</taxon>
        <taxon>Geosmithia</taxon>
    </lineage>
</organism>
<comment type="caution">
    <text evidence="2">The sequence shown here is derived from an EMBL/GenBank/DDBJ whole genome shotgun (WGS) entry which is preliminary data.</text>
</comment>
<name>A0A9P5D5A8_9HYPO</name>
<feature type="region of interest" description="Disordered" evidence="1">
    <location>
        <begin position="183"/>
        <end position="223"/>
    </location>
</feature>
<dbReference type="GeneID" id="55971260"/>
<sequence>MASTPSPAPAAAELPSTPPAPRFGSYYDNWEPYQPRKSARIANRSANRTPSPSASHRRLDSAVHKQQQPAKTTSVPKRRLPSTTSAPTDNMDSQGTSPAPKRSAKPVASASSSRMLPTPTKTPRKPPTAKQTAELDSVRRDIFSPSLSSRAARTPKKISGSTLESFLAEEVAQDFTIFSDSCNRIPEKDESNPFYNPRPSKQTKAQGKRKHVRIPGEGMESIEKAAGREDGLLMNFRGKTIYRPLSKPGNDESEDADELADERSFSKRKLEPRLLFPKESMQEKVVNPEEEEVTDIEDGNLDSEPPSPDTPPRTRKIPNAPKFPASPPPTQRTTRSADKLASAKRATQPVLNFGSVAKSHKSSATATKRSGEPLGRDAPKRSRTEA</sequence>
<keyword evidence="3" id="KW-1185">Reference proteome</keyword>
<feature type="compositionally biased region" description="Low complexity" evidence="1">
    <location>
        <begin position="1"/>
        <end position="15"/>
    </location>
</feature>
<dbReference type="AlphaFoldDB" id="A0A9P5D5A8"/>